<evidence type="ECO:0000256" key="5">
    <source>
        <dbReference type="ARBA" id="ARBA00022840"/>
    </source>
</evidence>
<dbReference type="GO" id="GO:0004823">
    <property type="term" value="F:leucine-tRNA ligase activity"/>
    <property type="evidence" value="ECO:0007669"/>
    <property type="project" value="UniProtKB-UniRule"/>
</dbReference>
<feature type="binding site" evidence="9">
    <location>
        <position position="907"/>
    </location>
    <ligand>
        <name>ATP</name>
        <dbReference type="ChEBI" id="CHEBI:30616"/>
    </ligand>
</feature>
<dbReference type="InterPro" id="IPR015797">
    <property type="entry name" value="NUDIX_hydrolase-like_dom_sf"/>
</dbReference>
<evidence type="ECO:0000256" key="9">
    <source>
        <dbReference type="HAMAP-Rule" id="MF_00049"/>
    </source>
</evidence>
<protein>
    <recommendedName>
        <fullName evidence="9">Leucine--tRNA ligase</fullName>
        <ecNumber evidence="9">6.1.1.4</ecNumber>
    </recommendedName>
    <alternativeName>
        <fullName evidence="9">Leucyl-tRNA synthetase</fullName>
        <shortName evidence="9">LeuRS</shortName>
    </alternativeName>
</protein>
<dbReference type="InterPro" id="IPR000086">
    <property type="entry name" value="NUDIX_hydrolase_dom"/>
</dbReference>
<evidence type="ECO:0000256" key="2">
    <source>
        <dbReference type="ARBA" id="ARBA00022490"/>
    </source>
</evidence>
<keyword evidence="2 9" id="KW-0963">Cytoplasm</keyword>
<dbReference type="CDD" id="cd07958">
    <property type="entry name" value="Anticodon_Ia_Leu_BEm"/>
    <property type="match status" value="1"/>
</dbReference>
<dbReference type="HAMAP" id="MF_00049_B">
    <property type="entry name" value="Leu_tRNA_synth_B"/>
    <property type="match status" value="1"/>
</dbReference>
<dbReference type="AlphaFoldDB" id="A0A1F6EAJ3"/>
<dbReference type="CDD" id="cd00812">
    <property type="entry name" value="LeuRS_core"/>
    <property type="match status" value="1"/>
</dbReference>
<sequence length="1125" mass="128804">MKNYDHKGIEKKWQDFWTKNKIYTTPDSAPKKDNFYLLVEFPYPSGNLHVGHWYAFAVPDILARYHRMQGKNVLYPIGFDAFGLPAENAAIKNKLNPRKWTEGNIAYMKKQIQSMGTSFDWSREVVTCDPSYYKWTQWLFLQLYKRGLVYQKETAVNWCPKDKTVLANEQVVDGKCERCDTEVEQRQMLQWNIKITDYADRLIEDLEPLNWPEQIKESQRNWIGRSEGAEIDFPLEMGKKYKFVYLHGYKSKADRPRNHWYRAGLEALGHEVIIPDLPNSNNPVEEEQVKIAIEATDYDENTVLIGHSLGAVVAMKALQKMNKKIARLVLIAPTIDPAFPGAEERPFHKTFKWDIDYELLKKLAPNRLLLSDLKEPEVRINYIRHLAPKLDAQLVETHATQEHFTGDKEPDVLMWLRPTIRVFTTRSDTLFGATYLVLAPEHQFIRQFYTSQTSLNKAEVQQYVNTALKRSDLERQTDQKNKTGVRLEGVSAMNPATGEKVPLYVADYVLGHYGTGAIMAVPAHDERDHEFAEKFGLPIREVVEPLVVATSGFDAIHQDEPFQERNSIIAIVKHWSEDKYICLAWKPAEWKGFVVGGIEKGEDAIAAGVREIVEETGYQKPTFIRQLGGTIHDKFYHTIKRVNTFAHFTPLLFQLEDGTHVDIADTEKDLHDVHWVDADKVANFVNSRDIKVAWARVSGKNIYTGEGILSNSGTFSGLMTEEGRKQMAEKFGRTKKMYKLRDWIVSRQRYWGVPIPMIHCEKCGIVPVPDKDLPVELPEVKDYLPEGSGKSPLAKVKKFVDTACPKCGGKAKRETDTLDTFVDSSWYFLRYTDPKNPKAFASKAKQAKWMPINLYSGGAEHTTMHLLYSRFWHKALYDMGLVADAEPYTRRMNRSIILGPDGQKMSKSHGNVIDPDEVVARLGADTVRMYLAFVGPYNEVSSFPWNPDGVVGVRRFLERVWRLQEKVGTEDAGALSSALHKAIKKVGEDIAAQKFNTAISQLMILLNDMEKRESLSRNEWTTFLRLLAPFAPHMAEELWSSAGNKKSIHVQKWPQYDEKYLVDEEVTYGIQIDGKTRDEVRVPTDADKETVEKAARDVVAARLEGKTIKRTIVVPKRLVNFVLET</sequence>
<evidence type="ECO:0000256" key="7">
    <source>
        <dbReference type="ARBA" id="ARBA00023146"/>
    </source>
</evidence>
<evidence type="ECO:0000256" key="1">
    <source>
        <dbReference type="ARBA" id="ARBA00005594"/>
    </source>
</evidence>
<dbReference type="InterPro" id="IPR009080">
    <property type="entry name" value="tRNAsynth_Ia_anticodon-bd"/>
</dbReference>
<dbReference type="Gene3D" id="3.40.50.620">
    <property type="entry name" value="HUPs"/>
    <property type="match status" value="2"/>
</dbReference>
<dbReference type="PANTHER" id="PTHR43740:SF2">
    <property type="entry name" value="LEUCINE--TRNA LIGASE, MITOCHONDRIAL"/>
    <property type="match status" value="1"/>
</dbReference>
<dbReference type="EC" id="6.1.1.4" evidence="9"/>
<dbReference type="InterPro" id="IPR002302">
    <property type="entry name" value="Leu-tRNA-ligase"/>
</dbReference>
<dbReference type="InterPro" id="IPR013155">
    <property type="entry name" value="M/V/L/I-tRNA-synth_anticd-bd"/>
</dbReference>
<dbReference type="Gene3D" id="1.10.730.10">
    <property type="entry name" value="Isoleucyl-tRNA Synthetase, Domain 1"/>
    <property type="match status" value="1"/>
</dbReference>
<feature type="short sequence motif" description="'HIGH' region" evidence="9">
    <location>
        <begin position="42"/>
        <end position="52"/>
    </location>
</feature>
<dbReference type="EMBL" id="MFLL01000001">
    <property type="protein sequence ID" value="OGG70703.1"/>
    <property type="molecule type" value="Genomic_DNA"/>
</dbReference>
<comment type="catalytic activity">
    <reaction evidence="8 9">
        <text>tRNA(Leu) + L-leucine + ATP = L-leucyl-tRNA(Leu) + AMP + diphosphate</text>
        <dbReference type="Rhea" id="RHEA:11688"/>
        <dbReference type="Rhea" id="RHEA-COMP:9613"/>
        <dbReference type="Rhea" id="RHEA-COMP:9622"/>
        <dbReference type="ChEBI" id="CHEBI:30616"/>
        <dbReference type="ChEBI" id="CHEBI:33019"/>
        <dbReference type="ChEBI" id="CHEBI:57427"/>
        <dbReference type="ChEBI" id="CHEBI:78442"/>
        <dbReference type="ChEBI" id="CHEBI:78494"/>
        <dbReference type="ChEBI" id="CHEBI:456215"/>
        <dbReference type="EC" id="6.1.1.4"/>
    </reaction>
</comment>
<comment type="similarity">
    <text evidence="1 9">Belongs to the class-I aminoacyl-tRNA synthetase family.</text>
</comment>
<keyword evidence="6 9" id="KW-0648">Protein biosynthesis</keyword>
<proteinExistence type="inferred from homology"/>
<dbReference type="GO" id="GO:0006429">
    <property type="term" value="P:leucyl-tRNA aminoacylation"/>
    <property type="evidence" value="ECO:0007669"/>
    <property type="project" value="UniProtKB-UniRule"/>
</dbReference>
<gene>
    <name evidence="9" type="primary">leuS</name>
    <name evidence="11" type="ORF">A3C20_04235</name>
</gene>
<name>A0A1F6EAJ3_9BACT</name>
<dbReference type="Proteomes" id="UP000176914">
    <property type="component" value="Unassembled WGS sequence"/>
</dbReference>
<evidence type="ECO:0000256" key="8">
    <source>
        <dbReference type="ARBA" id="ARBA00047469"/>
    </source>
</evidence>
<dbReference type="FunFam" id="1.10.730.10:FF:000002">
    <property type="entry name" value="Leucine--tRNA ligase"/>
    <property type="match status" value="1"/>
</dbReference>
<dbReference type="InterPro" id="IPR009008">
    <property type="entry name" value="Val/Leu/Ile-tRNA-synth_edit"/>
</dbReference>
<reference evidence="11 12" key="1">
    <citation type="journal article" date="2016" name="Nat. Commun.">
        <title>Thousands of microbial genomes shed light on interconnected biogeochemical processes in an aquifer system.</title>
        <authorList>
            <person name="Anantharaman K."/>
            <person name="Brown C.T."/>
            <person name="Hug L.A."/>
            <person name="Sharon I."/>
            <person name="Castelle C.J."/>
            <person name="Probst A.J."/>
            <person name="Thomas B.C."/>
            <person name="Singh A."/>
            <person name="Wilkins M.J."/>
            <person name="Karaoz U."/>
            <person name="Brodie E.L."/>
            <person name="Williams K.H."/>
            <person name="Hubbard S.S."/>
            <person name="Banfield J.F."/>
        </authorList>
    </citation>
    <scope>NUCLEOTIDE SEQUENCE [LARGE SCALE GENOMIC DNA]</scope>
</reference>
<dbReference type="Pfam" id="PF06821">
    <property type="entry name" value="Ser_hydrolase"/>
    <property type="match status" value="1"/>
</dbReference>
<dbReference type="SUPFAM" id="SSF55811">
    <property type="entry name" value="Nudix"/>
    <property type="match status" value="1"/>
</dbReference>
<dbReference type="InterPro" id="IPR025709">
    <property type="entry name" value="Leu_tRNA-synth_edit"/>
</dbReference>
<keyword evidence="5 9" id="KW-0067">ATP-binding</keyword>
<feature type="short sequence motif" description="'KMSKS' region" evidence="9">
    <location>
        <begin position="904"/>
        <end position="908"/>
    </location>
</feature>
<dbReference type="FunFam" id="3.40.50.620:FF:000056">
    <property type="entry name" value="Leucine--tRNA ligase"/>
    <property type="match status" value="1"/>
</dbReference>
<keyword evidence="3 9" id="KW-0436">Ligase</keyword>
<dbReference type="SUPFAM" id="SSF47323">
    <property type="entry name" value="Anticodon-binding domain of a subclass of class I aminoacyl-tRNA synthetases"/>
    <property type="match status" value="1"/>
</dbReference>
<dbReference type="Gene3D" id="3.90.740.10">
    <property type="entry name" value="Valyl/Leucyl/Isoleucyl-tRNA synthetase, editing domain"/>
    <property type="match status" value="1"/>
</dbReference>
<dbReference type="Gene3D" id="3.10.20.590">
    <property type="match status" value="1"/>
</dbReference>
<dbReference type="InterPro" id="IPR002300">
    <property type="entry name" value="aa-tRNA-synth_Ia"/>
</dbReference>
<keyword evidence="7 9" id="KW-0030">Aminoacyl-tRNA synthetase</keyword>
<dbReference type="Pfam" id="PF08264">
    <property type="entry name" value="Anticodon_1"/>
    <property type="match status" value="1"/>
</dbReference>
<dbReference type="Gene3D" id="3.90.79.10">
    <property type="entry name" value="Nucleoside Triphosphate Pyrophosphohydrolase"/>
    <property type="match status" value="1"/>
</dbReference>
<dbReference type="GO" id="GO:0005524">
    <property type="term" value="F:ATP binding"/>
    <property type="evidence" value="ECO:0007669"/>
    <property type="project" value="UniProtKB-UniRule"/>
</dbReference>
<dbReference type="FunFam" id="3.40.50.620:FF:000003">
    <property type="entry name" value="Leucine--tRNA ligase"/>
    <property type="match status" value="1"/>
</dbReference>
<feature type="domain" description="Nudix hydrolase" evidence="10">
    <location>
        <begin position="561"/>
        <end position="698"/>
    </location>
</feature>
<dbReference type="PRINTS" id="PR00985">
    <property type="entry name" value="TRNASYNTHLEU"/>
</dbReference>
<dbReference type="PROSITE" id="PS51462">
    <property type="entry name" value="NUDIX"/>
    <property type="match status" value="1"/>
</dbReference>
<dbReference type="GO" id="GO:0002161">
    <property type="term" value="F:aminoacyl-tRNA deacylase activity"/>
    <property type="evidence" value="ECO:0007669"/>
    <property type="project" value="InterPro"/>
</dbReference>
<organism evidence="11 12">
    <name type="scientific">Candidatus Kaiserbacteria bacterium RIFCSPHIGHO2_02_FULL_55_25</name>
    <dbReference type="NCBI Taxonomy" id="1798498"/>
    <lineage>
        <taxon>Bacteria</taxon>
        <taxon>Candidatus Kaiseribacteriota</taxon>
    </lineage>
</organism>
<dbReference type="Pfam" id="PF00133">
    <property type="entry name" value="tRNA-synt_1"/>
    <property type="match status" value="2"/>
</dbReference>
<keyword evidence="4 9" id="KW-0547">Nucleotide-binding</keyword>
<dbReference type="Pfam" id="PF13603">
    <property type="entry name" value="tRNA-synt_1_2"/>
    <property type="match status" value="1"/>
</dbReference>
<evidence type="ECO:0000259" key="10">
    <source>
        <dbReference type="PROSITE" id="PS51462"/>
    </source>
</evidence>
<comment type="subcellular location">
    <subcellularLocation>
        <location evidence="9">Cytoplasm</location>
    </subcellularLocation>
</comment>
<accession>A0A1F6EAJ3</accession>
<dbReference type="Pfam" id="PF00293">
    <property type="entry name" value="NUDIX"/>
    <property type="match status" value="1"/>
</dbReference>
<dbReference type="Gene3D" id="3.40.50.1820">
    <property type="entry name" value="alpha/beta hydrolase"/>
    <property type="match status" value="1"/>
</dbReference>
<dbReference type="InterPro" id="IPR029058">
    <property type="entry name" value="AB_hydrolase_fold"/>
</dbReference>
<evidence type="ECO:0000256" key="3">
    <source>
        <dbReference type="ARBA" id="ARBA00022598"/>
    </source>
</evidence>
<dbReference type="GO" id="GO:0005829">
    <property type="term" value="C:cytosol"/>
    <property type="evidence" value="ECO:0007669"/>
    <property type="project" value="TreeGrafter"/>
</dbReference>
<dbReference type="PANTHER" id="PTHR43740">
    <property type="entry name" value="LEUCYL-TRNA SYNTHETASE"/>
    <property type="match status" value="1"/>
</dbReference>
<dbReference type="SUPFAM" id="SSF52374">
    <property type="entry name" value="Nucleotidylyl transferase"/>
    <property type="match status" value="1"/>
</dbReference>
<comment type="caution">
    <text evidence="11">The sequence shown here is derived from an EMBL/GenBank/DDBJ whole genome shotgun (WGS) entry which is preliminary data.</text>
</comment>
<evidence type="ECO:0000313" key="12">
    <source>
        <dbReference type="Proteomes" id="UP000176914"/>
    </source>
</evidence>
<dbReference type="SUPFAM" id="SSF53474">
    <property type="entry name" value="alpha/beta-Hydrolases"/>
    <property type="match status" value="1"/>
</dbReference>
<evidence type="ECO:0000256" key="6">
    <source>
        <dbReference type="ARBA" id="ARBA00022917"/>
    </source>
</evidence>
<dbReference type="CDD" id="cd02883">
    <property type="entry name" value="NUDIX_Hydrolase"/>
    <property type="match status" value="1"/>
</dbReference>
<dbReference type="SUPFAM" id="SSF50677">
    <property type="entry name" value="ValRS/IleRS/LeuRS editing domain"/>
    <property type="match status" value="1"/>
</dbReference>
<evidence type="ECO:0000313" key="11">
    <source>
        <dbReference type="EMBL" id="OGG70703.1"/>
    </source>
</evidence>
<dbReference type="InterPro" id="IPR010662">
    <property type="entry name" value="RBBP9/YdeN"/>
</dbReference>
<evidence type="ECO:0000256" key="4">
    <source>
        <dbReference type="ARBA" id="ARBA00022741"/>
    </source>
</evidence>
<dbReference type="InterPro" id="IPR014729">
    <property type="entry name" value="Rossmann-like_a/b/a_fold"/>
</dbReference>